<organism evidence="2 3">
    <name type="scientific">Chionoecetes opilio</name>
    <name type="common">Atlantic snow crab</name>
    <name type="synonym">Cancer opilio</name>
    <dbReference type="NCBI Taxonomy" id="41210"/>
    <lineage>
        <taxon>Eukaryota</taxon>
        <taxon>Metazoa</taxon>
        <taxon>Ecdysozoa</taxon>
        <taxon>Arthropoda</taxon>
        <taxon>Crustacea</taxon>
        <taxon>Multicrustacea</taxon>
        <taxon>Malacostraca</taxon>
        <taxon>Eumalacostraca</taxon>
        <taxon>Eucarida</taxon>
        <taxon>Decapoda</taxon>
        <taxon>Pleocyemata</taxon>
        <taxon>Brachyura</taxon>
        <taxon>Eubrachyura</taxon>
        <taxon>Majoidea</taxon>
        <taxon>Majidae</taxon>
        <taxon>Chionoecetes</taxon>
    </lineage>
</organism>
<comment type="caution">
    <text evidence="2">The sequence shown here is derived from an EMBL/GenBank/DDBJ whole genome shotgun (WGS) entry which is preliminary data.</text>
</comment>
<feature type="region of interest" description="Disordered" evidence="1">
    <location>
        <begin position="30"/>
        <end position="91"/>
    </location>
</feature>
<evidence type="ECO:0000313" key="2">
    <source>
        <dbReference type="EMBL" id="KAG0694740.1"/>
    </source>
</evidence>
<dbReference type="AlphaFoldDB" id="A0A8J8WDV8"/>
<dbReference type="OrthoDB" id="200398at2759"/>
<evidence type="ECO:0000256" key="1">
    <source>
        <dbReference type="SAM" id="MobiDB-lite"/>
    </source>
</evidence>
<accession>A0A8J8WDV8</accession>
<protein>
    <submittedName>
        <fullName evidence="2">Uncharacterized protein</fullName>
    </submittedName>
</protein>
<proteinExistence type="predicted"/>
<feature type="compositionally biased region" description="Acidic residues" evidence="1">
    <location>
        <begin position="73"/>
        <end position="89"/>
    </location>
</feature>
<reference evidence="2" key="1">
    <citation type="submission" date="2020-07" db="EMBL/GenBank/DDBJ databases">
        <title>The High-quality genome of the commercially important snow crab, Chionoecetes opilio.</title>
        <authorList>
            <person name="Jeong J.-H."/>
            <person name="Ryu S."/>
        </authorList>
    </citation>
    <scope>NUCLEOTIDE SEQUENCE</scope>
    <source>
        <strain evidence="2">MADBK_172401_WGS</strain>
        <tissue evidence="2">Digestive gland</tissue>
    </source>
</reference>
<dbReference type="Proteomes" id="UP000770661">
    <property type="component" value="Unassembled WGS sequence"/>
</dbReference>
<feature type="region of interest" description="Disordered" evidence="1">
    <location>
        <begin position="160"/>
        <end position="193"/>
    </location>
</feature>
<sequence>MKAGEVGFVCDKEVRKILVSKRDDRIMDRLNNTKRKVLSHKSEREKQQRAKERQLQKTEAKLKKRKQKQEQQDSSDEESGDEKEQEETTLLETVTTRCFPASVEKRSVLQGCRVTVERHFDVRVQPPRKGEAEGRGTVTGAAEDVAYALAELKKLLFSEKQKAAAAPQDNKGGKGREVKGPCTKGSSKQKKKQ</sequence>
<gene>
    <name evidence="2" type="ORF">GWK47_027138</name>
</gene>
<feature type="compositionally biased region" description="Basic and acidic residues" evidence="1">
    <location>
        <begin position="40"/>
        <end position="61"/>
    </location>
</feature>
<evidence type="ECO:0000313" key="3">
    <source>
        <dbReference type="Proteomes" id="UP000770661"/>
    </source>
</evidence>
<keyword evidence="3" id="KW-1185">Reference proteome</keyword>
<dbReference type="EMBL" id="JACEEZ010026106">
    <property type="protein sequence ID" value="KAG0694740.1"/>
    <property type="molecule type" value="Genomic_DNA"/>
</dbReference>
<name>A0A8J8WDV8_CHIOP</name>